<name>A0A9D1ZHI1_9BACE</name>
<evidence type="ECO:0000259" key="1">
    <source>
        <dbReference type="Pfam" id="PF18925"/>
    </source>
</evidence>
<dbReference type="Pfam" id="PF18925">
    <property type="entry name" value="DUF5675"/>
    <property type="match status" value="1"/>
</dbReference>
<dbReference type="AlphaFoldDB" id="A0A9D1ZHI1"/>
<dbReference type="InterPro" id="IPR043732">
    <property type="entry name" value="DUF5675"/>
</dbReference>
<protein>
    <recommendedName>
        <fullName evidence="1">DUF5675 domain-containing protein</fullName>
    </recommendedName>
</protein>
<sequence>MELTLKRTKKRKYYTLGILSIEGKPFCNTLEPTWRDIPPRGKEIKIPGRTAIPEGYYPLFITRSPKFGGKWLPLLLHVRGFEGIRIHAGNTAEDTEGCILVGHTLKHYPGRLFDSRQWLQRLMKRLAERPEGEMMWIRVK</sequence>
<reference evidence="2" key="1">
    <citation type="journal article" date="2021" name="PeerJ">
        <title>Extensive microbial diversity within the chicken gut microbiome revealed by metagenomics and culture.</title>
        <authorList>
            <person name="Gilroy R."/>
            <person name="Ravi A."/>
            <person name="Getino M."/>
            <person name="Pursley I."/>
            <person name="Horton D.L."/>
            <person name="Alikhan N.F."/>
            <person name="Baker D."/>
            <person name="Gharbi K."/>
            <person name="Hall N."/>
            <person name="Watson M."/>
            <person name="Adriaenssens E.M."/>
            <person name="Foster-Nyarko E."/>
            <person name="Jarju S."/>
            <person name="Secka A."/>
            <person name="Antonio M."/>
            <person name="Oren A."/>
            <person name="Chaudhuri R.R."/>
            <person name="La Ragione R."/>
            <person name="Hildebrand F."/>
            <person name="Pallen M.J."/>
        </authorList>
    </citation>
    <scope>NUCLEOTIDE SEQUENCE</scope>
    <source>
        <strain evidence="2">Gambia2-208</strain>
    </source>
</reference>
<evidence type="ECO:0000313" key="3">
    <source>
        <dbReference type="Proteomes" id="UP000886851"/>
    </source>
</evidence>
<feature type="domain" description="DUF5675" evidence="1">
    <location>
        <begin position="4"/>
        <end position="127"/>
    </location>
</feature>
<proteinExistence type="predicted"/>
<organism evidence="2 3">
    <name type="scientific">Candidatus Bacteroides pullicola</name>
    <dbReference type="NCBI Taxonomy" id="2838475"/>
    <lineage>
        <taxon>Bacteria</taxon>
        <taxon>Pseudomonadati</taxon>
        <taxon>Bacteroidota</taxon>
        <taxon>Bacteroidia</taxon>
        <taxon>Bacteroidales</taxon>
        <taxon>Bacteroidaceae</taxon>
        <taxon>Bacteroides</taxon>
    </lineage>
</organism>
<gene>
    <name evidence="2" type="ORF">H9824_04005</name>
</gene>
<dbReference type="Proteomes" id="UP000886851">
    <property type="component" value="Unassembled WGS sequence"/>
</dbReference>
<comment type="caution">
    <text evidence="2">The sequence shown here is derived from an EMBL/GenBank/DDBJ whole genome shotgun (WGS) entry which is preliminary data.</text>
</comment>
<reference evidence="2" key="2">
    <citation type="submission" date="2021-04" db="EMBL/GenBank/DDBJ databases">
        <authorList>
            <person name="Gilroy R."/>
        </authorList>
    </citation>
    <scope>NUCLEOTIDE SEQUENCE</scope>
    <source>
        <strain evidence="2">Gambia2-208</strain>
    </source>
</reference>
<accession>A0A9D1ZHI1</accession>
<dbReference type="EMBL" id="DXCV01000033">
    <property type="protein sequence ID" value="HIY87856.1"/>
    <property type="molecule type" value="Genomic_DNA"/>
</dbReference>
<evidence type="ECO:0000313" key="2">
    <source>
        <dbReference type="EMBL" id="HIY87856.1"/>
    </source>
</evidence>